<evidence type="ECO:0000313" key="3">
    <source>
        <dbReference type="Proteomes" id="UP000604391"/>
    </source>
</evidence>
<keyword evidence="3" id="KW-1185">Reference proteome</keyword>
<evidence type="ECO:0000256" key="1">
    <source>
        <dbReference type="SAM" id="Phobius"/>
    </source>
</evidence>
<keyword evidence="1" id="KW-0812">Transmembrane</keyword>
<keyword evidence="1" id="KW-0472">Membrane</keyword>
<organism evidence="2 3">
    <name type="scientific">Candidatus Undinarchaeum marinum</name>
    <dbReference type="NCBI Taxonomy" id="2756141"/>
    <lineage>
        <taxon>Archaea</taxon>
        <taxon>Candidatus Undinarchaeota</taxon>
        <taxon>Candidatus Undinarchaeia</taxon>
        <taxon>Candidatus Undinarchaeales</taxon>
        <taxon>Candidatus Undinarchaeaceae</taxon>
        <taxon>Candidatus Undinarchaeum</taxon>
    </lineage>
</organism>
<proteinExistence type="predicted"/>
<keyword evidence="1" id="KW-1133">Transmembrane helix</keyword>
<feature type="transmembrane region" description="Helical" evidence="1">
    <location>
        <begin position="39"/>
        <end position="58"/>
    </location>
</feature>
<feature type="transmembrane region" description="Helical" evidence="1">
    <location>
        <begin position="12"/>
        <end position="33"/>
    </location>
</feature>
<dbReference type="EMBL" id="DVAD01000015">
    <property type="protein sequence ID" value="HIJ99754.1"/>
    <property type="molecule type" value="Genomic_DNA"/>
</dbReference>
<protein>
    <submittedName>
        <fullName evidence="2">Uncharacterized protein</fullName>
    </submittedName>
</protein>
<accession>A0A832UU37</accession>
<sequence>MEAKTVEEITAIALSLVVFIHVIRAIMGIPVSIGSVEIPIWASIAAAGTVGYLAYLNWNAYKHE</sequence>
<reference evidence="2 3" key="1">
    <citation type="journal article" name="Nat. Commun.">
        <title>Undinarchaeota illuminate DPANN phylogeny and the impact of gene transfer on archaeal evolution.</title>
        <authorList>
            <person name="Dombrowski N."/>
            <person name="Williams T.A."/>
            <person name="Sun J."/>
            <person name="Woodcroft B.J."/>
            <person name="Lee J.H."/>
            <person name="Minh B.Q."/>
            <person name="Rinke C."/>
            <person name="Spang A."/>
        </authorList>
    </citation>
    <scope>NUCLEOTIDE SEQUENCE [LARGE SCALE GENOMIC DNA]</scope>
    <source>
        <strain evidence="2">MAG_bin17</strain>
    </source>
</reference>
<comment type="caution">
    <text evidence="2">The sequence shown here is derived from an EMBL/GenBank/DDBJ whole genome shotgun (WGS) entry which is preliminary data.</text>
</comment>
<gene>
    <name evidence="2" type="ORF">H1011_02940</name>
</gene>
<dbReference type="AlphaFoldDB" id="A0A832UU37"/>
<evidence type="ECO:0000313" key="2">
    <source>
        <dbReference type="EMBL" id="HIJ99754.1"/>
    </source>
</evidence>
<dbReference type="Proteomes" id="UP000604391">
    <property type="component" value="Unassembled WGS sequence"/>
</dbReference>
<name>A0A832UU37_9ARCH</name>